<dbReference type="Proteomes" id="UP000475862">
    <property type="component" value="Unassembled WGS sequence"/>
</dbReference>
<protein>
    <submittedName>
        <fullName evidence="1">Uncharacterized protein</fullName>
    </submittedName>
</protein>
<gene>
    <name evidence="1" type="ORF">AGLY_013987</name>
</gene>
<accession>A0A6G0T634</accession>
<dbReference type="EMBL" id="VYZN01000057">
    <property type="protein sequence ID" value="KAE9525938.1"/>
    <property type="molecule type" value="Genomic_DNA"/>
</dbReference>
<name>A0A6G0T634_APHGL</name>
<organism evidence="1 2">
    <name type="scientific">Aphis glycines</name>
    <name type="common">Soybean aphid</name>
    <dbReference type="NCBI Taxonomy" id="307491"/>
    <lineage>
        <taxon>Eukaryota</taxon>
        <taxon>Metazoa</taxon>
        <taxon>Ecdysozoa</taxon>
        <taxon>Arthropoda</taxon>
        <taxon>Hexapoda</taxon>
        <taxon>Insecta</taxon>
        <taxon>Pterygota</taxon>
        <taxon>Neoptera</taxon>
        <taxon>Paraneoptera</taxon>
        <taxon>Hemiptera</taxon>
        <taxon>Sternorrhyncha</taxon>
        <taxon>Aphidomorpha</taxon>
        <taxon>Aphidoidea</taxon>
        <taxon>Aphididae</taxon>
        <taxon>Aphidini</taxon>
        <taxon>Aphis</taxon>
        <taxon>Aphis</taxon>
    </lineage>
</organism>
<reference evidence="1 2" key="1">
    <citation type="submission" date="2019-08" db="EMBL/GenBank/DDBJ databases">
        <title>The genome of the soybean aphid Biotype 1, its phylome, world population structure and adaptation to the North American continent.</title>
        <authorList>
            <person name="Giordano R."/>
            <person name="Donthu R.K."/>
            <person name="Hernandez A.G."/>
            <person name="Wright C.L."/>
            <person name="Zimin A.V."/>
        </authorList>
    </citation>
    <scope>NUCLEOTIDE SEQUENCE [LARGE SCALE GENOMIC DNA]</scope>
    <source>
        <tissue evidence="1">Whole aphids</tissue>
    </source>
</reference>
<keyword evidence="2" id="KW-1185">Reference proteome</keyword>
<proteinExistence type="predicted"/>
<evidence type="ECO:0000313" key="2">
    <source>
        <dbReference type="Proteomes" id="UP000475862"/>
    </source>
</evidence>
<comment type="caution">
    <text evidence="1">The sequence shown here is derived from an EMBL/GenBank/DDBJ whole genome shotgun (WGS) entry which is preliminary data.</text>
</comment>
<evidence type="ECO:0000313" key="1">
    <source>
        <dbReference type="EMBL" id="KAE9525938.1"/>
    </source>
</evidence>
<dbReference type="AlphaFoldDB" id="A0A6G0T634"/>
<sequence length="254" mass="30421">MLQLQTMGMVSDVKVNILVFKKIEKNKKKNDGKTGIFTQNQFSTESIFLYGCNSKTNHCKYLKFLPNVYTTEIFDFYANFFLKCRSNFYEICRKRENLQVILNFENLVQGSPYIFLQISIKKTLPDFEFRQKIFMSPQTIFDICYYSKSISRRYLKFYHVDKIFLALSKYLKILYKVPHISKFIKLFVFISNVKKFNTKFSISFASKSYRDNLKRHYRKNVLSTDKSSPFRIFKFLRNLSKTRKFANCQIHQTP</sequence>
<feature type="non-terminal residue" evidence="1">
    <location>
        <position position="254"/>
    </location>
</feature>